<evidence type="ECO:0000313" key="3">
    <source>
        <dbReference type="Proteomes" id="UP000790347"/>
    </source>
</evidence>
<name>A0A922IEG9_DERFA</name>
<keyword evidence="1" id="KW-0472">Membrane</keyword>
<feature type="transmembrane region" description="Helical" evidence="1">
    <location>
        <begin position="53"/>
        <end position="73"/>
    </location>
</feature>
<evidence type="ECO:0000313" key="2">
    <source>
        <dbReference type="EMBL" id="KAH9527148.1"/>
    </source>
</evidence>
<dbReference type="Proteomes" id="UP000790347">
    <property type="component" value="Unassembled WGS sequence"/>
</dbReference>
<keyword evidence="1" id="KW-0812">Transmembrane</keyword>
<feature type="transmembrane region" description="Helical" evidence="1">
    <location>
        <begin position="7"/>
        <end position="26"/>
    </location>
</feature>
<evidence type="ECO:0000256" key="1">
    <source>
        <dbReference type="SAM" id="Phobius"/>
    </source>
</evidence>
<keyword evidence="3" id="KW-1185">Reference proteome</keyword>
<evidence type="ECO:0008006" key="4">
    <source>
        <dbReference type="Google" id="ProtNLM"/>
    </source>
</evidence>
<dbReference type="EMBL" id="ASGP02000001">
    <property type="protein sequence ID" value="KAH9527148.1"/>
    <property type="molecule type" value="Genomic_DNA"/>
</dbReference>
<gene>
    <name evidence="2" type="ORF">DERF_001188</name>
</gene>
<reference evidence="2" key="2">
    <citation type="journal article" date="2022" name="Res Sq">
        <title>Comparative Genomics Reveals Insights into the Divergent Evolution of Astigmatic Mites and Household Pest Adaptations.</title>
        <authorList>
            <person name="Xiong Q."/>
            <person name="Wan A.T.-Y."/>
            <person name="Liu X.-Y."/>
            <person name="Fung C.S.-H."/>
            <person name="Xiao X."/>
            <person name="Malainual N."/>
            <person name="Hou J."/>
            <person name="Wang L."/>
            <person name="Wang M."/>
            <person name="Yang K."/>
            <person name="Cui Y."/>
            <person name="Leung E."/>
            <person name="Nong W."/>
            <person name="Shin S.-K."/>
            <person name="Au S."/>
            <person name="Jeong K.Y."/>
            <person name="Chew F.T."/>
            <person name="Hui J."/>
            <person name="Leung T.F."/>
            <person name="Tungtrongchitr A."/>
            <person name="Zhong N."/>
            <person name="Liu Z."/>
            <person name="Tsui S."/>
        </authorList>
    </citation>
    <scope>NUCLEOTIDE SEQUENCE</scope>
    <source>
        <strain evidence="2">Derf</strain>
        <tissue evidence="2">Whole organism</tissue>
    </source>
</reference>
<protein>
    <recommendedName>
        <fullName evidence="4">Transmembrane protein</fullName>
    </recommendedName>
</protein>
<comment type="caution">
    <text evidence="2">The sequence shown here is derived from an EMBL/GenBank/DDBJ whole genome shotgun (WGS) entry which is preliminary data.</text>
</comment>
<dbReference type="AlphaFoldDB" id="A0A922IEG9"/>
<organism evidence="2 3">
    <name type="scientific">Dermatophagoides farinae</name>
    <name type="common">American house dust mite</name>
    <dbReference type="NCBI Taxonomy" id="6954"/>
    <lineage>
        <taxon>Eukaryota</taxon>
        <taxon>Metazoa</taxon>
        <taxon>Ecdysozoa</taxon>
        <taxon>Arthropoda</taxon>
        <taxon>Chelicerata</taxon>
        <taxon>Arachnida</taxon>
        <taxon>Acari</taxon>
        <taxon>Acariformes</taxon>
        <taxon>Sarcoptiformes</taxon>
        <taxon>Astigmata</taxon>
        <taxon>Psoroptidia</taxon>
        <taxon>Analgoidea</taxon>
        <taxon>Pyroglyphidae</taxon>
        <taxon>Dermatophagoidinae</taxon>
        <taxon>Dermatophagoides</taxon>
    </lineage>
</organism>
<sequence>MEWKKNSCIELAFVVVVVAAAAAVIIELDSFNHEHRGIIIIVVVVEQCSLSEAPIHCGLFCFVLFCYGCRLAYKYR</sequence>
<reference evidence="2" key="1">
    <citation type="submission" date="2013-05" db="EMBL/GenBank/DDBJ databases">
        <authorList>
            <person name="Yim A.K.Y."/>
            <person name="Chan T.F."/>
            <person name="Ji K.M."/>
            <person name="Liu X.Y."/>
            <person name="Zhou J.W."/>
            <person name="Li R.Q."/>
            <person name="Yang K.Y."/>
            <person name="Li J."/>
            <person name="Li M."/>
            <person name="Law P.T.W."/>
            <person name="Wu Y.L."/>
            <person name="Cai Z.L."/>
            <person name="Qin H."/>
            <person name="Bao Y."/>
            <person name="Leung R.K.K."/>
            <person name="Ng P.K.S."/>
            <person name="Zou J."/>
            <person name="Zhong X.J."/>
            <person name="Ran P.X."/>
            <person name="Zhong N.S."/>
            <person name="Liu Z.G."/>
            <person name="Tsui S.K.W."/>
        </authorList>
    </citation>
    <scope>NUCLEOTIDE SEQUENCE</scope>
    <source>
        <strain evidence="2">Derf</strain>
        <tissue evidence="2">Whole organism</tissue>
    </source>
</reference>
<keyword evidence="1" id="KW-1133">Transmembrane helix</keyword>
<proteinExistence type="predicted"/>
<accession>A0A922IEG9</accession>